<dbReference type="AlphaFoldDB" id="A0A1F4VVX4"/>
<proteinExistence type="predicted"/>
<evidence type="ECO:0000313" key="3">
    <source>
        <dbReference type="Proteomes" id="UP000176967"/>
    </source>
</evidence>
<reference evidence="2 3" key="1">
    <citation type="journal article" date="2016" name="Nat. Commun.">
        <title>Thousands of microbial genomes shed light on interconnected biogeochemical processes in an aquifer system.</title>
        <authorList>
            <person name="Anantharaman K."/>
            <person name="Brown C.T."/>
            <person name="Hug L.A."/>
            <person name="Sharon I."/>
            <person name="Castelle C.J."/>
            <person name="Probst A.J."/>
            <person name="Thomas B.C."/>
            <person name="Singh A."/>
            <person name="Wilkins M.J."/>
            <person name="Karaoz U."/>
            <person name="Brodie E.L."/>
            <person name="Williams K.H."/>
            <person name="Hubbard S.S."/>
            <person name="Banfield J.F."/>
        </authorList>
    </citation>
    <scope>NUCLEOTIDE SEQUENCE [LARGE SCALE GENOMIC DNA]</scope>
</reference>
<organism evidence="2 3">
    <name type="scientific">candidate division WWE3 bacterium RIFCSPLOWO2_01_FULL_53_14</name>
    <dbReference type="NCBI Taxonomy" id="1802628"/>
    <lineage>
        <taxon>Bacteria</taxon>
        <taxon>Katanobacteria</taxon>
    </lineage>
</organism>
<feature type="compositionally biased region" description="Basic and acidic residues" evidence="1">
    <location>
        <begin position="81"/>
        <end position="93"/>
    </location>
</feature>
<protein>
    <submittedName>
        <fullName evidence="2">Uncharacterized protein</fullName>
    </submittedName>
</protein>
<accession>A0A1F4VVX4</accession>
<evidence type="ECO:0000313" key="2">
    <source>
        <dbReference type="EMBL" id="OGC61220.1"/>
    </source>
</evidence>
<evidence type="ECO:0000256" key="1">
    <source>
        <dbReference type="SAM" id="MobiDB-lite"/>
    </source>
</evidence>
<gene>
    <name evidence="2" type="ORF">A2890_03065</name>
</gene>
<sequence length="93" mass="10736">MELAATSDEEAIRAFRRFVESNPENPRTPYSQQPFLEKVETIFTIDDLQKELRWPVSREEALKAADRVAELDDQEGLGELTVERSERPDPSED</sequence>
<comment type="caution">
    <text evidence="2">The sequence shown here is derived from an EMBL/GenBank/DDBJ whole genome shotgun (WGS) entry which is preliminary data.</text>
</comment>
<dbReference type="EMBL" id="MEVL01000018">
    <property type="protein sequence ID" value="OGC61220.1"/>
    <property type="molecule type" value="Genomic_DNA"/>
</dbReference>
<dbReference type="Proteomes" id="UP000176967">
    <property type="component" value="Unassembled WGS sequence"/>
</dbReference>
<feature type="region of interest" description="Disordered" evidence="1">
    <location>
        <begin position="65"/>
        <end position="93"/>
    </location>
</feature>
<name>A0A1F4VVX4_UNCKA</name>